<keyword evidence="6 7" id="KW-0472">Membrane</keyword>
<dbReference type="PANTHER" id="PTHR48017">
    <property type="entry name" value="OS05G0424000 PROTEIN-RELATED"/>
    <property type="match status" value="1"/>
</dbReference>
<evidence type="ECO:0000256" key="6">
    <source>
        <dbReference type="ARBA" id="ARBA00023136"/>
    </source>
</evidence>
<feature type="transmembrane region" description="Helical" evidence="7">
    <location>
        <begin position="44"/>
        <end position="66"/>
    </location>
</feature>
<sequence length="262" mass="29334">MKKASMAAIFITTFFYLCCGCFGYAAFVSLAPGNLLTGFGFYKLYWLIDFANACIILHLVGAYKIVMSQIPNFRDMEWLSVIAAFMSFTYSFIGFGLGFAKVIENGEIKGSISGIPTANTADKLWLAFQALGDIAFAYPYSIILLEIQVWLLVHQNHDLKKYESINLLKLQDTLKSSPPENKIMKKASMISILITTFFYLCCGCFRYAAVGNLTPGNLLTGFGFYEPYWLIDFANACIVLHLVGGYQVLPPILIFNNFISKF</sequence>
<dbReference type="GO" id="GO:0006865">
    <property type="term" value="P:amino acid transport"/>
    <property type="evidence" value="ECO:0007669"/>
    <property type="project" value="UniProtKB-KW"/>
</dbReference>
<gene>
    <name evidence="9" type="ORF">LWI29_020982</name>
</gene>
<evidence type="ECO:0000256" key="2">
    <source>
        <dbReference type="ARBA" id="ARBA00022448"/>
    </source>
</evidence>
<feature type="transmembrane region" description="Helical" evidence="7">
    <location>
        <begin position="7"/>
        <end position="32"/>
    </location>
</feature>
<protein>
    <recommendedName>
        <fullName evidence="8">Amino acid transporter transmembrane domain-containing protein</fullName>
    </recommendedName>
</protein>
<feature type="transmembrane region" description="Helical" evidence="7">
    <location>
        <begin position="187"/>
        <end position="208"/>
    </location>
</feature>
<feature type="domain" description="Amino acid transporter transmembrane" evidence="8">
    <location>
        <begin position="164"/>
        <end position="248"/>
    </location>
</feature>
<evidence type="ECO:0000256" key="1">
    <source>
        <dbReference type="ARBA" id="ARBA00004370"/>
    </source>
</evidence>
<reference evidence="9" key="2">
    <citation type="submission" date="2023-06" db="EMBL/GenBank/DDBJ databases">
        <authorList>
            <person name="Swenson N.G."/>
            <person name="Wegrzyn J.L."/>
            <person name="Mcevoy S.L."/>
        </authorList>
    </citation>
    <scope>NUCLEOTIDE SEQUENCE</scope>
    <source>
        <strain evidence="9">NS2018</strain>
        <tissue evidence="9">Leaf</tissue>
    </source>
</reference>
<reference evidence="9" key="1">
    <citation type="journal article" date="2022" name="Plant J.">
        <title>Strategies of tolerance reflected in two North American maple genomes.</title>
        <authorList>
            <person name="McEvoy S.L."/>
            <person name="Sezen U.U."/>
            <person name="Trouern-Trend A."/>
            <person name="McMahon S.M."/>
            <person name="Schaberg P.G."/>
            <person name="Yang J."/>
            <person name="Wegrzyn J.L."/>
            <person name="Swenson N.G."/>
        </authorList>
    </citation>
    <scope>NUCLEOTIDE SEQUENCE</scope>
    <source>
        <tissue evidence="9">Leaf</tissue>
    </source>
</reference>
<dbReference type="Pfam" id="PF01490">
    <property type="entry name" value="Aa_trans"/>
    <property type="match status" value="2"/>
</dbReference>
<proteinExistence type="predicted"/>
<organism evidence="9 10">
    <name type="scientific">Acer saccharum</name>
    <name type="common">Sugar maple</name>
    <dbReference type="NCBI Taxonomy" id="4024"/>
    <lineage>
        <taxon>Eukaryota</taxon>
        <taxon>Viridiplantae</taxon>
        <taxon>Streptophyta</taxon>
        <taxon>Embryophyta</taxon>
        <taxon>Tracheophyta</taxon>
        <taxon>Spermatophyta</taxon>
        <taxon>Magnoliopsida</taxon>
        <taxon>eudicotyledons</taxon>
        <taxon>Gunneridae</taxon>
        <taxon>Pentapetalae</taxon>
        <taxon>rosids</taxon>
        <taxon>malvids</taxon>
        <taxon>Sapindales</taxon>
        <taxon>Sapindaceae</taxon>
        <taxon>Hippocastanoideae</taxon>
        <taxon>Acereae</taxon>
        <taxon>Acer</taxon>
    </lineage>
</organism>
<keyword evidence="3 7" id="KW-0812">Transmembrane</keyword>
<evidence type="ECO:0000259" key="8">
    <source>
        <dbReference type="Pfam" id="PF01490"/>
    </source>
</evidence>
<dbReference type="InterPro" id="IPR013057">
    <property type="entry name" value="AA_transpt_TM"/>
</dbReference>
<dbReference type="EMBL" id="JAUESC010000003">
    <property type="protein sequence ID" value="KAK0601064.1"/>
    <property type="molecule type" value="Genomic_DNA"/>
</dbReference>
<evidence type="ECO:0000313" key="10">
    <source>
        <dbReference type="Proteomes" id="UP001168877"/>
    </source>
</evidence>
<keyword evidence="4" id="KW-0029">Amino-acid transport</keyword>
<keyword evidence="2" id="KW-0813">Transport</keyword>
<evidence type="ECO:0000256" key="3">
    <source>
        <dbReference type="ARBA" id="ARBA00022692"/>
    </source>
</evidence>
<comment type="caution">
    <text evidence="9">The sequence shown here is derived from an EMBL/GenBank/DDBJ whole genome shotgun (WGS) entry which is preliminary data.</text>
</comment>
<comment type="subcellular location">
    <subcellularLocation>
        <location evidence="1">Membrane</location>
    </subcellularLocation>
</comment>
<dbReference type="AlphaFoldDB" id="A0AA39T4N2"/>
<keyword evidence="10" id="KW-1185">Reference proteome</keyword>
<feature type="transmembrane region" description="Helical" evidence="7">
    <location>
        <begin position="134"/>
        <end position="153"/>
    </location>
</feature>
<feature type="transmembrane region" description="Helical" evidence="7">
    <location>
        <begin position="228"/>
        <end position="249"/>
    </location>
</feature>
<keyword evidence="5 7" id="KW-1133">Transmembrane helix</keyword>
<evidence type="ECO:0000256" key="7">
    <source>
        <dbReference type="SAM" id="Phobius"/>
    </source>
</evidence>
<feature type="transmembrane region" description="Helical" evidence="7">
    <location>
        <begin position="78"/>
        <end position="100"/>
    </location>
</feature>
<accession>A0AA39T4N2</accession>
<feature type="domain" description="Amino acid transporter transmembrane" evidence="8">
    <location>
        <begin position="1"/>
        <end position="67"/>
    </location>
</feature>
<evidence type="ECO:0000313" key="9">
    <source>
        <dbReference type="EMBL" id="KAK0601064.1"/>
    </source>
</evidence>
<name>A0AA39T4N2_ACESA</name>
<dbReference type="Proteomes" id="UP001168877">
    <property type="component" value="Unassembled WGS sequence"/>
</dbReference>
<evidence type="ECO:0000256" key="4">
    <source>
        <dbReference type="ARBA" id="ARBA00022970"/>
    </source>
</evidence>
<dbReference type="GO" id="GO:0016020">
    <property type="term" value="C:membrane"/>
    <property type="evidence" value="ECO:0007669"/>
    <property type="project" value="UniProtKB-SubCell"/>
</dbReference>
<evidence type="ECO:0000256" key="5">
    <source>
        <dbReference type="ARBA" id="ARBA00022989"/>
    </source>
</evidence>